<evidence type="ECO:0000313" key="1">
    <source>
        <dbReference type="EMBL" id="KYF58584.1"/>
    </source>
</evidence>
<reference evidence="1 2" key="1">
    <citation type="submission" date="2014-02" db="EMBL/GenBank/DDBJ databases">
        <title>The small core and large imbalanced accessory genome model reveals a collaborative survival strategy of Sorangium cellulosum strains in nature.</title>
        <authorList>
            <person name="Han K."/>
            <person name="Peng R."/>
            <person name="Blom J."/>
            <person name="Li Y.-Z."/>
        </authorList>
    </citation>
    <scope>NUCLEOTIDE SEQUENCE [LARGE SCALE GENOMIC DNA]</scope>
    <source>
        <strain evidence="1 2">So0157-25</strain>
    </source>
</reference>
<name>A0A150PSB5_SORCE</name>
<sequence>MLLHDVRDLAAKLVGVAGLYGWRERDRKCRVFGPLRIFGVEVYLRAFCAQRAAADLVYKHLRSWPFTCVLYEARDHWVREGVGYLLHQSIPCYQVYHARRPVIPNRALPRAQNLGPERDKTMELLKKAWKLATGVGDNKMKVRGHHAKRMYENTMAMG</sequence>
<dbReference type="EMBL" id="JELY01000670">
    <property type="protein sequence ID" value="KYF58584.1"/>
    <property type="molecule type" value="Genomic_DNA"/>
</dbReference>
<dbReference type="Proteomes" id="UP000075420">
    <property type="component" value="Unassembled WGS sequence"/>
</dbReference>
<comment type="caution">
    <text evidence="1">The sequence shown here is derived from an EMBL/GenBank/DDBJ whole genome shotgun (WGS) entry which is preliminary data.</text>
</comment>
<evidence type="ECO:0000313" key="2">
    <source>
        <dbReference type="Proteomes" id="UP000075420"/>
    </source>
</evidence>
<gene>
    <name evidence="1" type="ORF">BE08_16175</name>
</gene>
<dbReference type="AlphaFoldDB" id="A0A150PSB5"/>
<proteinExistence type="predicted"/>
<organism evidence="1 2">
    <name type="scientific">Sorangium cellulosum</name>
    <name type="common">Polyangium cellulosum</name>
    <dbReference type="NCBI Taxonomy" id="56"/>
    <lineage>
        <taxon>Bacteria</taxon>
        <taxon>Pseudomonadati</taxon>
        <taxon>Myxococcota</taxon>
        <taxon>Polyangia</taxon>
        <taxon>Polyangiales</taxon>
        <taxon>Polyangiaceae</taxon>
        <taxon>Sorangium</taxon>
    </lineage>
</organism>
<accession>A0A150PSB5</accession>
<protein>
    <submittedName>
        <fullName evidence="1">Uncharacterized protein</fullName>
    </submittedName>
</protein>